<dbReference type="AlphaFoldDB" id="A0A4U1MJC8"/>
<dbReference type="GO" id="GO:0006081">
    <property type="term" value="P:aldehyde metabolic process"/>
    <property type="evidence" value="ECO:0007669"/>
    <property type="project" value="InterPro"/>
</dbReference>
<dbReference type="InterPro" id="IPR016160">
    <property type="entry name" value="Ald_DH_CS_CYS"/>
</dbReference>
<evidence type="ECO:0000313" key="8">
    <source>
        <dbReference type="EMBL" id="TKD70831.1"/>
    </source>
</evidence>
<dbReference type="InterPro" id="IPR016161">
    <property type="entry name" value="Ald_DH/histidinol_DH"/>
</dbReference>
<evidence type="ECO:0000256" key="3">
    <source>
        <dbReference type="PIRNR" id="PIRNR036492"/>
    </source>
</evidence>
<dbReference type="InterPro" id="IPR016163">
    <property type="entry name" value="Ald_DH_C"/>
</dbReference>
<dbReference type="PANTHER" id="PTHR11699">
    <property type="entry name" value="ALDEHYDE DEHYDROGENASE-RELATED"/>
    <property type="match status" value="1"/>
</dbReference>
<name>A0A4U1MJC8_9BACL</name>
<dbReference type="GO" id="GO:0016620">
    <property type="term" value="F:oxidoreductase activity, acting on the aldehyde or oxo group of donors, NAD or NADP as acceptor"/>
    <property type="evidence" value="ECO:0007669"/>
    <property type="project" value="InterPro"/>
</dbReference>
<protein>
    <recommendedName>
        <fullName evidence="3">Aldehyde dehydrogenase</fullName>
    </recommendedName>
</protein>
<dbReference type="Gene3D" id="3.40.605.10">
    <property type="entry name" value="Aldehyde Dehydrogenase, Chain A, domain 1"/>
    <property type="match status" value="1"/>
</dbReference>
<evidence type="ECO:0000256" key="4">
    <source>
        <dbReference type="PIRSR" id="PIRSR036492-1"/>
    </source>
</evidence>
<dbReference type="InterPro" id="IPR012394">
    <property type="entry name" value="Aldehyde_DH_NAD(P)"/>
</dbReference>
<keyword evidence="2 3" id="KW-0560">Oxidoreductase</keyword>
<evidence type="ECO:0000256" key="5">
    <source>
        <dbReference type="PROSITE-ProRule" id="PRU10007"/>
    </source>
</evidence>
<evidence type="ECO:0000313" key="9">
    <source>
        <dbReference type="Proteomes" id="UP000310541"/>
    </source>
</evidence>
<gene>
    <name evidence="8" type="ORF">FBF83_09470</name>
</gene>
<proteinExistence type="inferred from homology"/>
<feature type="domain" description="Aldehyde dehydrogenase" evidence="7">
    <location>
        <begin position="12"/>
        <end position="469"/>
    </location>
</feature>
<dbReference type="InterPro" id="IPR015590">
    <property type="entry name" value="Aldehyde_DH_dom"/>
</dbReference>
<feature type="active site" evidence="4 5">
    <location>
        <position position="247"/>
    </location>
</feature>
<organism evidence="8 9">
    <name type="scientific">Guptibacillus hwajinpoensis</name>
    <dbReference type="NCBI Taxonomy" id="208199"/>
    <lineage>
        <taxon>Bacteria</taxon>
        <taxon>Bacillati</taxon>
        <taxon>Bacillota</taxon>
        <taxon>Bacilli</taxon>
        <taxon>Bacillales</taxon>
        <taxon>Guptibacillaceae</taxon>
        <taxon>Guptibacillus</taxon>
    </lineage>
</organism>
<dbReference type="EMBL" id="SWFM01000002">
    <property type="protein sequence ID" value="TKD70831.1"/>
    <property type="molecule type" value="Genomic_DNA"/>
</dbReference>
<comment type="caution">
    <text evidence="8">The sequence shown here is derived from an EMBL/GenBank/DDBJ whole genome shotgun (WGS) entry which is preliminary data.</text>
</comment>
<dbReference type="PROSITE" id="PS00687">
    <property type="entry name" value="ALDEHYDE_DEHYDR_GLU"/>
    <property type="match status" value="1"/>
</dbReference>
<sequence>MTNQHVYLNGCWVEGEGGERPLLNPATEETLITIKEASREQTSSAVEAARNAFDQTDWATNSTKRVSALRKLADLLEEDATSFADAETANTGKPIREATLDIDDSVACLRYYADLVEKRAPATIEMADGTTSKVIDEAIGVCALIVPWNFPLLLGMWKIAPALAAGNTVVFKPSELTPITAMKLAHLIDQCDLPAGVFNLIPGAGDPVGETLVTHPEVDKVSFTGGSETGKHINQQCARDLKRVSLELGGKSPLVILKDADLDAAVEWAIFGGFFNQGEVCVASSRILVHEDIYNAFVDKLVNDTARIVIGDPTHEETEMGPLISRDHLTKVEKYIEIGKQEGATVICGGDSKDNGFYLSPVIFTNVTQSMRIVQEEIFGPVITVQSFKDKEEAIALANRTKYGLAAGVLSNDLSMAEQVASKLKAGTIWINSYHTPYVEAPWGGYKQSGIGRELGPHGLAGFTEVKHVNTSHILQKANWYSH</sequence>
<dbReference type="FunFam" id="3.40.605.10:FF:000007">
    <property type="entry name" value="NAD/NADP-dependent betaine aldehyde dehydrogenase"/>
    <property type="match status" value="1"/>
</dbReference>
<dbReference type="RefSeq" id="WP_136946905.1">
    <property type="nucleotide sequence ID" value="NZ_SWFM01000002.1"/>
</dbReference>
<dbReference type="InterPro" id="IPR016162">
    <property type="entry name" value="Ald_DH_N"/>
</dbReference>
<dbReference type="PROSITE" id="PS00070">
    <property type="entry name" value="ALDEHYDE_DEHYDR_CYS"/>
    <property type="match status" value="1"/>
</dbReference>
<dbReference type="FunFam" id="3.40.309.10:FF:000012">
    <property type="entry name" value="Betaine aldehyde dehydrogenase"/>
    <property type="match status" value="1"/>
</dbReference>
<dbReference type="Gene3D" id="3.40.309.10">
    <property type="entry name" value="Aldehyde Dehydrogenase, Chain A, domain 2"/>
    <property type="match status" value="1"/>
</dbReference>
<feature type="active site" evidence="4">
    <location>
        <position position="281"/>
    </location>
</feature>
<dbReference type="Pfam" id="PF00171">
    <property type="entry name" value="Aldedh"/>
    <property type="match status" value="1"/>
</dbReference>
<evidence type="ECO:0000259" key="7">
    <source>
        <dbReference type="Pfam" id="PF00171"/>
    </source>
</evidence>
<evidence type="ECO:0000256" key="2">
    <source>
        <dbReference type="ARBA" id="ARBA00023002"/>
    </source>
</evidence>
<dbReference type="InterPro" id="IPR029510">
    <property type="entry name" value="Ald_DH_CS_GLU"/>
</dbReference>
<accession>A0A4U1MJC8</accession>
<evidence type="ECO:0000256" key="6">
    <source>
        <dbReference type="RuleBase" id="RU003345"/>
    </source>
</evidence>
<evidence type="ECO:0000256" key="1">
    <source>
        <dbReference type="ARBA" id="ARBA00009986"/>
    </source>
</evidence>
<dbReference type="SUPFAM" id="SSF53720">
    <property type="entry name" value="ALDH-like"/>
    <property type="match status" value="1"/>
</dbReference>
<comment type="similarity">
    <text evidence="1 3 6">Belongs to the aldehyde dehydrogenase family.</text>
</comment>
<dbReference type="PIRSF" id="PIRSF036492">
    <property type="entry name" value="ALDH"/>
    <property type="match status" value="1"/>
</dbReference>
<dbReference type="Proteomes" id="UP000310541">
    <property type="component" value="Unassembled WGS sequence"/>
</dbReference>
<dbReference type="OrthoDB" id="9762913at2"/>
<reference evidence="8 9" key="1">
    <citation type="submission" date="2019-04" db="EMBL/GenBank/DDBJ databases">
        <title>Genome sequence of Bacillus hwajinpoensis strain Y2.</title>
        <authorList>
            <person name="Fair J.L."/>
            <person name="Maclea K.S."/>
        </authorList>
    </citation>
    <scope>NUCLEOTIDE SEQUENCE [LARGE SCALE GENOMIC DNA]</scope>
    <source>
        <strain evidence="8 9">Y2</strain>
    </source>
</reference>